<evidence type="ECO:0000256" key="5">
    <source>
        <dbReference type="ARBA" id="ARBA00022690"/>
    </source>
</evidence>
<dbReference type="RefSeq" id="WP_190107758.1">
    <property type="nucleotide sequence ID" value="NZ_BMVB01000001.1"/>
</dbReference>
<keyword evidence="4" id="KW-0964">Secreted</keyword>
<evidence type="ECO:0000256" key="4">
    <source>
        <dbReference type="ARBA" id="ARBA00022525"/>
    </source>
</evidence>
<comment type="subunit">
    <text evidence="3">Homodimer.</text>
</comment>
<evidence type="ECO:0000256" key="7">
    <source>
        <dbReference type="ARBA" id="ARBA00023157"/>
    </source>
</evidence>
<dbReference type="SUPFAM" id="SSF55399">
    <property type="entry name" value="Subtilisin inhibitor"/>
    <property type="match status" value="1"/>
</dbReference>
<evidence type="ECO:0000256" key="3">
    <source>
        <dbReference type="ARBA" id="ARBA00011738"/>
    </source>
</evidence>
<evidence type="ECO:0000313" key="12">
    <source>
        <dbReference type="Proteomes" id="UP000646244"/>
    </source>
</evidence>
<evidence type="ECO:0000256" key="6">
    <source>
        <dbReference type="ARBA" id="ARBA00022900"/>
    </source>
</evidence>
<keyword evidence="6 8" id="KW-0722">Serine protease inhibitor</keyword>
<keyword evidence="9" id="KW-0732">Signal</keyword>
<dbReference type="AlphaFoldDB" id="A0A918T901"/>
<reference evidence="11" key="1">
    <citation type="journal article" date="2014" name="Int. J. Syst. Evol. Microbiol.">
        <title>Complete genome sequence of Corynebacterium casei LMG S-19264T (=DSM 44701T), isolated from a smear-ripened cheese.</title>
        <authorList>
            <consortium name="US DOE Joint Genome Institute (JGI-PGF)"/>
            <person name="Walter F."/>
            <person name="Albersmeier A."/>
            <person name="Kalinowski J."/>
            <person name="Ruckert C."/>
        </authorList>
    </citation>
    <scope>NUCLEOTIDE SEQUENCE</scope>
    <source>
        <strain evidence="11">JCM 4633</strain>
    </source>
</reference>
<feature type="chain" id="PRO_5037357408" description="Subtilisin inhibitor domain-containing protein" evidence="9">
    <location>
        <begin position="27"/>
        <end position="130"/>
    </location>
</feature>
<evidence type="ECO:0000256" key="8">
    <source>
        <dbReference type="RuleBase" id="RU003471"/>
    </source>
</evidence>
<dbReference type="PRINTS" id="PR00294">
    <property type="entry name" value="SSBTLNINHBTR"/>
</dbReference>
<reference evidence="11" key="2">
    <citation type="submission" date="2020-09" db="EMBL/GenBank/DDBJ databases">
        <authorList>
            <person name="Sun Q."/>
            <person name="Ohkuma M."/>
        </authorList>
    </citation>
    <scope>NUCLEOTIDE SEQUENCE</scope>
    <source>
        <strain evidence="11">JCM 4633</strain>
    </source>
</reference>
<dbReference type="Gene3D" id="3.30.350.10">
    <property type="entry name" value="Subtilisin inhibitor-like"/>
    <property type="match status" value="1"/>
</dbReference>
<comment type="similarity">
    <text evidence="2 8">Belongs to the protease inhibitor I16 (SSI) family.</text>
</comment>
<evidence type="ECO:0000256" key="9">
    <source>
        <dbReference type="SAM" id="SignalP"/>
    </source>
</evidence>
<dbReference type="EMBL" id="BMVB01000001">
    <property type="protein sequence ID" value="GHC33947.1"/>
    <property type="molecule type" value="Genomic_DNA"/>
</dbReference>
<evidence type="ECO:0000259" key="10">
    <source>
        <dbReference type="Pfam" id="PF00720"/>
    </source>
</evidence>
<dbReference type="GO" id="GO:0005576">
    <property type="term" value="C:extracellular region"/>
    <property type="evidence" value="ECO:0007669"/>
    <property type="project" value="UniProtKB-SubCell"/>
</dbReference>
<organism evidence="11 12">
    <name type="scientific">Streptomyces cinnamoneus</name>
    <name type="common">Streptoverticillium cinnamoneum</name>
    <dbReference type="NCBI Taxonomy" id="53446"/>
    <lineage>
        <taxon>Bacteria</taxon>
        <taxon>Bacillati</taxon>
        <taxon>Actinomycetota</taxon>
        <taxon>Actinomycetes</taxon>
        <taxon>Kitasatosporales</taxon>
        <taxon>Streptomycetaceae</taxon>
        <taxon>Streptomyces</taxon>
        <taxon>Streptomyces cinnamoneus group</taxon>
    </lineage>
</organism>
<comment type="subcellular location">
    <subcellularLocation>
        <location evidence="1">Secreted</location>
    </subcellularLocation>
</comment>
<evidence type="ECO:0000256" key="1">
    <source>
        <dbReference type="ARBA" id="ARBA00004613"/>
    </source>
</evidence>
<keyword evidence="5 8" id="KW-0646">Protease inhibitor</keyword>
<evidence type="ECO:0000313" key="11">
    <source>
        <dbReference type="EMBL" id="GHC33947.1"/>
    </source>
</evidence>
<feature type="domain" description="Subtilisin inhibitor" evidence="10">
    <location>
        <begin position="36"/>
        <end position="115"/>
    </location>
</feature>
<dbReference type="Pfam" id="PF00720">
    <property type="entry name" value="SSI"/>
    <property type="match status" value="1"/>
</dbReference>
<dbReference type="GO" id="GO:0004867">
    <property type="term" value="F:serine-type endopeptidase inhibitor activity"/>
    <property type="evidence" value="ECO:0007669"/>
    <property type="project" value="UniProtKB-KW"/>
</dbReference>
<dbReference type="InterPro" id="IPR036819">
    <property type="entry name" value="Subtilisin_inhibitor-like_sf"/>
</dbReference>
<dbReference type="Proteomes" id="UP000646244">
    <property type="component" value="Unassembled WGS sequence"/>
</dbReference>
<comment type="caution">
    <text evidence="11">The sequence shown here is derived from an EMBL/GenBank/DDBJ whole genome shotgun (WGS) entry which is preliminary data.</text>
</comment>
<feature type="signal peptide" evidence="9">
    <location>
        <begin position="1"/>
        <end position="26"/>
    </location>
</feature>
<sequence>MSVRTTAAAAATATALLALPPAPAQADGKGEGRFLLTVSGAQSTWIRGVQLVCPGPGGHHPHASEACESLRLANGRPDALPPDPARVCTQEEDPVTATATGQWNGAAVAWRKTFPHSCALEAATGPVFRF</sequence>
<gene>
    <name evidence="11" type="ORF">GCM10010507_03180</name>
</gene>
<dbReference type="InterPro" id="IPR023549">
    <property type="entry name" value="Subtilisin_inhibitor"/>
</dbReference>
<dbReference type="InterPro" id="IPR000691">
    <property type="entry name" value="Prot_inh_I16_SSI"/>
</dbReference>
<name>A0A918T901_STRCJ</name>
<protein>
    <recommendedName>
        <fullName evidence="10">Subtilisin inhibitor domain-containing protein</fullName>
    </recommendedName>
</protein>
<accession>A0A918T901</accession>
<evidence type="ECO:0000256" key="2">
    <source>
        <dbReference type="ARBA" id="ARBA00010472"/>
    </source>
</evidence>
<proteinExistence type="inferred from homology"/>
<keyword evidence="7" id="KW-1015">Disulfide bond</keyword>